<dbReference type="EMBL" id="CM037630">
    <property type="protein sequence ID" value="KAH7987550.1"/>
    <property type="molecule type" value="Genomic_DNA"/>
</dbReference>
<name>A0ACB8E6L8_9SAUR</name>
<evidence type="ECO:0000313" key="2">
    <source>
        <dbReference type="Proteomes" id="UP000827872"/>
    </source>
</evidence>
<reference evidence="1" key="1">
    <citation type="submission" date="2021-08" db="EMBL/GenBank/DDBJ databases">
        <title>The first chromosome-level gecko genome reveals the dynamic sex chromosomes of Neotropical dwarf geckos (Sphaerodactylidae: Sphaerodactylus).</title>
        <authorList>
            <person name="Pinto B.J."/>
            <person name="Keating S.E."/>
            <person name="Gamble T."/>
        </authorList>
    </citation>
    <scope>NUCLEOTIDE SEQUENCE</scope>
    <source>
        <strain evidence="1">TG3544</strain>
    </source>
</reference>
<sequence length="205" mass="22180">MRERIPHGFSGHILNVELLGDPGMLHRAKYSRFRNETLASFEEDAQGGPLHLKGSPSSHSSMPNMPADSVAIGTPDSPVALCTLIPRMANLKLANPSTLPSLKNFCLRTKEVPRIKLTECATVPSSPTSPEISLTSCLSSSYPRGELDKPLKASSNTQEENVLLGAEESGLLTKQGKDLGCKEGLESGISYSIRVRPSYPVLHWT</sequence>
<evidence type="ECO:0000313" key="1">
    <source>
        <dbReference type="EMBL" id="KAH7987550.1"/>
    </source>
</evidence>
<accession>A0ACB8E6L8</accession>
<organism evidence="1 2">
    <name type="scientific">Sphaerodactylus townsendi</name>
    <dbReference type="NCBI Taxonomy" id="933632"/>
    <lineage>
        <taxon>Eukaryota</taxon>
        <taxon>Metazoa</taxon>
        <taxon>Chordata</taxon>
        <taxon>Craniata</taxon>
        <taxon>Vertebrata</taxon>
        <taxon>Euteleostomi</taxon>
        <taxon>Lepidosauria</taxon>
        <taxon>Squamata</taxon>
        <taxon>Bifurcata</taxon>
        <taxon>Gekkota</taxon>
        <taxon>Sphaerodactylidae</taxon>
        <taxon>Sphaerodactylus</taxon>
    </lineage>
</organism>
<protein>
    <submittedName>
        <fullName evidence="1">Uncharacterized protein</fullName>
    </submittedName>
</protein>
<comment type="caution">
    <text evidence="1">The sequence shown here is derived from an EMBL/GenBank/DDBJ whole genome shotgun (WGS) entry which is preliminary data.</text>
</comment>
<gene>
    <name evidence="1" type="ORF">K3G42_007370</name>
</gene>
<dbReference type="Proteomes" id="UP000827872">
    <property type="component" value="Linkage Group LG17"/>
</dbReference>
<proteinExistence type="predicted"/>
<keyword evidence="2" id="KW-1185">Reference proteome</keyword>